<feature type="compositionally biased region" description="Polar residues" evidence="1">
    <location>
        <begin position="58"/>
        <end position="69"/>
    </location>
</feature>
<evidence type="ECO:0000313" key="2">
    <source>
        <dbReference type="EMBL" id="GAA3849464.1"/>
    </source>
</evidence>
<dbReference type="EMBL" id="BAAAZA010000002">
    <property type="protein sequence ID" value="GAA3849464.1"/>
    <property type="molecule type" value="Genomic_DNA"/>
</dbReference>
<proteinExistence type="predicted"/>
<feature type="region of interest" description="Disordered" evidence="1">
    <location>
        <begin position="45"/>
        <end position="69"/>
    </location>
</feature>
<evidence type="ECO:0000256" key="1">
    <source>
        <dbReference type="SAM" id="MobiDB-lite"/>
    </source>
</evidence>
<gene>
    <name evidence="2" type="ORF">GCM10022207_09300</name>
</gene>
<name>A0ABP7JNC0_9ACTN</name>
<keyword evidence="3" id="KW-1185">Reference proteome</keyword>
<comment type="caution">
    <text evidence="2">The sequence shown here is derived from an EMBL/GenBank/DDBJ whole genome shotgun (WGS) entry which is preliminary data.</text>
</comment>
<evidence type="ECO:0000313" key="3">
    <source>
        <dbReference type="Proteomes" id="UP001501563"/>
    </source>
</evidence>
<accession>A0ABP7JNC0</accession>
<sequence>MVTSTLAGGAGSGTFNQVLCPAGTFATGGGAYTIGAVSGSISSFPGGVRPIRSPPRGYQSQLSSNTGSNDNTVVFAICRA</sequence>
<organism evidence="2 3">
    <name type="scientific">Streptomyces lannensis</name>
    <dbReference type="NCBI Taxonomy" id="766498"/>
    <lineage>
        <taxon>Bacteria</taxon>
        <taxon>Bacillati</taxon>
        <taxon>Actinomycetota</taxon>
        <taxon>Actinomycetes</taxon>
        <taxon>Kitasatosporales</taxon>
        <taxon>Streptomycetaceae</taxon>
        <taxon>Streptomyces</taxon>
    </lineage>
</organism>
<reference evidence="3" key="1">
    <citation type="journal article" date="2019" name="Int. J. Syst. Evol. Microbiol.">
        <title>The Global Catalogue of Microorganisms (GCM) 10K type strain sequencing project: providing services to taxonomists for standard genome sequencing and annotation.</title>
        <authorList>
            <consortium name="The Broad Institute Genomics Platform"/>
            <consortium name="The Broad Institute Genome Sequencing Center for Infectious Disease"/>
            <person name="Wu L."/>
            <person name="Ma J."/>
        </authorList>
    </citation>
    <scope>NUCLEOTIDE SEQUENCE [LARGE SCALE GENOMIC DNA]</scope>
    <source>
        <strain evidence="3">JCM 16578</strain>
    </source>
</reference>
<protein>
    <submittedName>
        <fullName evidence="2">Uncharacterized protein</fullName>
    </submittedName>
</protein>
<dbReference type="Proteomes" id="UP001501563">
    <property type="component" value="Unassembled WGS sequence"/>
</dbReference>